<reference evidence="1 2" key="1">
    <citation type="journal article" date="2016" name="Nat. Commun.">
        <title>Thousands of microbial genomes shed light on interconnected biogeochemical processes in an aquifer system.</title>
        <authorList>
            <person name="Anantharaman K."/>
            <person name="Brown C.T."/>
            <person name="Hug L.A."/>
            <person name="Sharon I."/>
            <person name="Castelle C.J."/>
            <person name="Probst A.J."/>
            <person name="Thomas B.C."/>
            <person name="Singh A."/>
            <person name="Wilkins M.J."/>
            <person name="Karaoz U."/>
            <person name="Brodie E.L."/>
            <person name="Williams K.H."/>
            <person name="Hubbard S.S."/>
            <person name="Banfield J.F."/>
        </authorList>
    </citation>
    <scope>NUCLEOTIDE SEQUENCE [LARGE SCALE GENOMIC DNA]</scope>
</reference>
<dbReference type="Proteomes" id="UP000178176">
    <property type="component" value="Unassembled WGS sequence"/>
</dbReference>
<evidence type="ECO:0000313" key="2">
    <source>
        <dbReference type="Proteomes" id="UP000178176"/>
    </source>
</evidence>
<name>A0A1F4YFU0_9BACT</name>
<protein>
    <recommendedName>
        <fullName evidence="3">Type IV pilus modification protein PilV</fullName>
    </recommendedName>
</protein>
<sequence length="153" mass="15971">MKRGQILVEVVLAMAIAILAVVGLAQIATKSTSNAGSSSRRAVATTYAVAGMEWIRNQKNTIAWSDFSSTSKAPVPPNPANVYCLNSFPGSWTSMAAGACASGSTISGTEFSRSMTLSAVTAPVLQVTVVVEVTWREGGTALTSRQTSVFTSY</sequence>
<organism evidence="1 2">
    <name type="scientific">Candidatus Amesbacteria bacterium RIFCSPHIGHO2_01_FULL_48_32b</name>
    <dbReference type="NCBI Taxonomy" id="1797253"/>
    <lineage>
        <taxon>Bacteria</taxon>
        <taxon>Candidatus Amesiibacteriota</taxon>
    </lineage>
</organism>
<accession>A0A1F4YFU0</accession>
<evidence type="ECO:0008006" key="3">
    <source>
        <dbReference type="Google" id="ProtNLM"/>
    </source>
</evidence>
<gene>
    <name evidence="1" type="ORF">A2876_01620</name>
</gene>
<dbReference type="EMBL" id="MEXH01000005">
    <property type="protein sequence ID" value="OGC92855.1"/>
    <property type="molecule type" value="Genomic_DNA"/>
</dbReference>
<dbReference type="AlphaFoldDB" id="A0A1F4YFU0"/>
<evidence type="ECO:0000313" key="1">
    <source>
        <dbReference type="EMBL" id="OGC92855.1"/>
    </source>
</evidence>
<proteinExistence type="predicted"/>
<comment type="caution">
    <text evidence="1">The sequence shown here is derived from an EMBL/GenBank/DDBJ whole genome shotgun (WGS) entry which is preliminary data.</text>
</comment>